<feature type="non-terminal residue" evidence="2">
    <location>
        <position position="1"/>
    </location>
</feature>
<dbReference type="EMBL" id="CADCTC010000101">
    <property type="protein sequence ID" value="CAA9242026.1"/>
    <property type="molecule type" value="Genomic_DNA"/>
</dbReference>
<proteinExistence type="predicted"/>
<evidence type="ECO:0000256" key="1">
    <source>
        <dbReference type="SAM" id="MobiDB-lite"/>
    </source>
</evidence>
<name>A0A6J4I5F6_9CHLR</name>
<reference evidence="2" key="1">
    <citation type="submission" date="2020-02" db="EMBL/GenBank/DDBJ databases">
        <authorList>
            <person name="Meier V. D."/>
        </authorList>
    </citation>
    <scope>NUCLEOTIDE SEQUENCE</scope>
    <source>
        <strain evidence="2">AVDCRST_MAG77</strain>
    </source>
</reference>
<feature type="compositionally biased region" description="Basic residues" evidence="1">
    <location>
        <begin position="54"/>
        <end position="73"/>
    </location>
</feature>
<accession>A0A6J4I5F6</accession>
<feature type="compositionally biased region" description="Low complexity" evidence="1">
    <location>
        <begin position="43"/>
        <end position="53"/>
    </location>
</feature>
<sequence>HRRPQRRGRALGRVGDEHHRERPRRQPPVLLPHRRRRHRHARAGSPPYQPARRWPARHRWRMGRQRGHPKRGV</sequence>
<dbReference type="AlphaFoldDB" id="A0A6J4I5F6"/>
<feature type="compositionally biased region" description="Basic residues" evidence="1">
    <location>
        <begin position="1"/>
        <end position="10"/>
    </location>
</feature>
<feature type="region of interest" description="Disordered" evidence="1">
    <location>
        <begin position="1"/>
        <end position="73"/>
    </location>
</feature>
<gene>
    <name evidence="2" type="ORF">AVDCRST_MAG77-1594</name>
</gene>
<evidence type="ECO:0000313" key="2">
    <source>
        <dbReference type="EMBL" id="CAA9242026.1"/>
    </source>
</evidence>
<protein>
    <submittedName>
        <fullName evidence="2">Uncharacterized protein</fullName>
    </submittedName>
</protein>
<organism evidence="2">
    <name type="scientific">uncultured Chloroflexota bacterium</name>
    <dbReference type="NCBI Taxonomy" id="166587"/>
    <lineage>
        <taxon>Bacteria</taxon>
        <taxon>Bacillati</taxon>
        <taxon>Chloroflexota</taxon>
        <taxon>environmental samples</taxon>
    </lineage>
</organism>
<feature type="compositionally biased region" description="Basic residues" evidence="1">
    <location>
        <begin position="32"/>
        <end position="42"/>
    </location>
</feature>
<feature type="non-terminal residue" evidence="2">
    <location>
        <position position="73"/>
    </location>
</feature>